<name>A0A6J5S7N4_9CAUD</name>
<evidence type="ECO:0000313" key="1">
    <source>
        <dbReference type="EMBL" id="CAB4204548.1"/>
    </source>
</evidence>
<sequence>MTKPIVKEHNTETGEIIEREMNAEELAQHEADAKAKADRDAVEAKAASDKAVLLDKLGITEEEASLLLS</sequence>
<reference evidence="1" key="1">
    <citation type="submission" date="2020-05" db="EMBL/GenBank/DDBJ databases">
        <authorList>
            <person name="Chiriac C."/>
            <person name="Salcher M."/>
            <person name="Ghai R."/>
            <person name="Kavagutti S V."/>
        </authorList>
    </citation>
    <scope>NUCLEOTIDE SEQUENCE</scope>
</reference>
<gene>
    <name evidence="1" type="ORF">UFOVP1399_9</name>
</gene>
<dbReference type="EMBL" id="LR797349">
    <property type="protein sequence ID" value="CAB4204548.1"/>
    <property type="molecule type" value="Genomic_DNA"/>
</dbReference>
<protein>
    <submittedName>
        <fullName evidence="1">Uncharacterized protein</fullName>
    </submittedName>
</protein>
<organism evidence="1">
    <name type="scientific">uncultured Caudovirales phage</name>
    <dbReference type="NCBI Taxonomy" id="2100421"/>
    <lineage>
        <taxon>Viruses</taxon>
        <taxon>Duplodnaviria</taxon>
        <taxon>Heunggongvirae</taxon>
        <taxon>Uroviricota</taxon>
        <taxon>Caudoviricetes</taxon>
        <taxon>Peduoviridae</taxon>
        <taxon>Maltschvirus</taxon>
        <taxon>Maltschvirus maltsch</taxon>
    </lineage>
</organism>
<proteinExistence type="predicted"/>
<accession>A0A6J5S7N4</accession>